<proteinExistence type="inferred from homology"/>
<dbReference type="EMBL" id="JALNTZ010000001">
    <property type="protein sequence ID" value="KAJ3666477.1"/>
    <property type="molecule type" value="Genomic_DNA"/>
</dbReference>
<dbReference type="Gene3D" id="3.30.70.60">
    <property type="match status" value="1"/>
</dbReference>
<dbReference type="InterPro" id="IPR000529">
    <property type="entry name" value="Ribosomal_bS6"/>
</dbReference>
<dbReference type="PANTHER" id="PTHR21011">
    <property type="entry name" value="MITOCHONDRIAL 28S RIBOSOMAL PROTEIN S6"/>
    <property type="match status" value="1"/>
</dbReference>
<dbReference type="InterPro" id="IPR014717">
    <property type="entry name" value="Transl_elong_EF1B/ribsomal_bS6"/>
</dbReference>
<dbReference type="AlphaFoldDB" id="A0AA38IV83"/>
<organism evidence="4 6">
    <name type="scientific">Zophobas morio</name>
    <dbReference type="NCBI Taxonomy" id="2755281"/>
    <lineage>
        <taxon>Eukaryota</taxon>
        <taxon>Metazoa</taxon>
        <taxon>Ecdysozoa</taxon>
        <taxon>Arthropoda</taxon>
        <taxon>Hexapoda</taxon>
        <taxon>Insecta</taxon>
        <taxon>Pterygota</taxon>
        <taxon>Neoptera</taxon>
        <taxon>Endopterygota</taxon>
        <taxon>Coleoptera</taxon>
        <taxon>Polyphaga</taxon>
        <taxon>Cucujiformia</taxon>
        <taxon>Tenebrionidae</taxon>
        <taxon>Zophobas</taxon>
    </lineage>
</organism>
<dbReference type="GO" id="GO:0005763">
    <property type="term" value="C:mitochondrial small ribosomal subunit"/>
    <property type="evidence" value="ECO:0007669"/>
    <property type="project" value="TreeGrafter"/>
</dbReference>
<dbReference type="Proteomes" id="UP001168821">
    <property type="component" value="Unassembled WGS sequence"/>
</dbReference>
<accession>A0AA38IV83</accession>
<evidence type="ECO:0000256" key="2">
    <source>
        <dbReference type="ARBA" id="ARBA00035170"/>
    </source>
</evidence>
<protein>
    <recommendedName>
        <fullName evidence="2">Small ribosomal subunit protein bS6m</fullName>
    </recommendedName>
    <alternativeName>
        <fullName evidence="3">28S ribosomal protein S6, mitochondrial</fullName>
    </alternativeName>
</protein>
<dbReference type="SUPFAM" id="SSF54995">
    <property type="entry name" value="Ribosomal protein S6"/>
    <property type="match status" value="1"/>
</dbReference>
<dbReference type="GO" id="GO:0006412">
    <property type="term" value="P:translation"/>
    <property type="evidence" value="ECO:0007669"/>
    <property type="project" value="InterPro"/>
</dbReference>
<dbReference type="EMBL" id="JALNTZ010000002">
    <property type="protein sequence ID" value="KAJ3663735.1"/>
    <property type="molecule type" value="Genomic_DNA"/>
</dbReference>
<comment type="similarity">
    <text evidence="1">Belongs to the bacterial ribosomal protein bS6 family.</text>
</comment>
<evidence type="ECO:0000256" key="3">
    <source>
        <dbReference type="ARBA" id="ARBA00035365"/>
    </source>
</evidence>
<dbReference type="PANTHER" id="PTHR21011:SF1">
    <property type="entry name" value="SMALL RIBOSOMAL SUBUNIT PROTEIN BS6M"/>
    <property type="match status" value="1"/>
</dbReference>
<dbReference type="InterPro" id="IPR035980">
    <property type="entry name" value="Ribosomal_bS6_sf"/>
</dbReference>
<dbReference type="FunFam" id="3.30.70.60:FF:000014">
    <property type="entry name" value="28S ribosomal protein S6, mitochondrial"/>
    <property type="match status" value="1"/>
</dbReference>
<sequence length="147" mass="17402">MITYELLLLLRIMPKNELASVVKRSANAIFDKGGFLRKLENLGTRDMPYKTSAHGMVHRKASYFLMEFNAPPVYIDQLLDEYSRDVDIVRRRIYKKKEAEAFECTLHEDMLPPPYRKSVQKLIEEARKSDKPRYNYNTGLDYYPFQK</sequence>
<dbReference type="Pfam" id="PF01250">
    <property type="entry name" value="Ribosomal_S6"/>
    <property type="match status" value="1"/>
</dbReference>
<dbReference type="GO" id="GO:0003735">
    <property type="term" value="F:structural constituent of ribosome"/>
    <property type="evidence" value="ECO:0007669"/>
    <property type="project" value="InterPro"/>
</dbReference>
<dbReference type="CDD" id="cd15465">
    <property type="entry name" value="bS6_mito"/>
    <property type="match status" value="1"/>
</dbReference>
<keyword evidence="6" id="KW-1185">Reference proteome</keyword>
<evidence type="ECO:0000256" key="1">
    <source>
        <dbReference type="ARBA" id="ARBA00009512"/>
    </source>
</evidence>
<evidence type="ECO:0000313" key="6">
    <source>
        <dbReference type="Proteomes" id="UP001168821"/>
    </source>
</evidence>
<dbReference type="GO" id="GO:0070181">
    <property type="term" value="F:small ribosomal subunit rRNA binding"/>
    <property type="evidence" value="ECO:0007669"/>
    <property type="project" value="TreeGrafter"/>
</dbReference>
<reference evidence="4" key="1">
    <citation type="journal article" date="2023" name="G3 (Bethesda)">
        <title>Whole genome assemblies of Zophobas morio and Tenebrio molitor.</title>
        <authorList>
            <person name="Kaur S."/>
            <person name="Stinson S.A."/>
            <person name="diCenzo G.C."/>
        </authorList>
    </citation>
    <scope>NUCLEOTIDE SEQUENCE</scope>
    <source>
        <strain evidence="4">QUZm001</strain>
    </source>
</reference>
<evidence type="ECO:0000313" key="5">
    <source>
        <dbReference type="EMBL" id="KAJ3666477.1"/>
    </source>
</evidence>
<evidence type="ECO:0000313" key="4">
    <source>
        <dbReference type="EMBL" id="KAJ3663735.1"/>
    </source>
</evidence>
<name>A0AA38IV83_9CUCU</name>
<gene>
    <name evidence="5" type="ORF">Zmor_001918</name>
    <name evidence="4" type="ORF">Zmor_007962</name>
</gene>
<comment type="caution">
    <text evidence="4">The sequence shown here is derived from an EMBL/GenBank/DDBJ whole genome shotgun (WGS) entry which is preliminary data.</text>
</comment>